<accession>A0A1S1X2M4</accession>
<gene>
    <name evidence="1" type="ORF">BI347_09725</name>
</gene>
<dbReference type="EMBL" id="MKCS01000001">
    <property type="protein sequence ID" value="OHX13757.1"/>
    <property type="molecule type" value="Genomic_DNA"/>
</dbReference>
<dbReference type="RefSeq" id="WP_071115785.1">
    <property type="nucleotide sequence ID" value="NZ_MKCS01000001.1"/>
</dbReference>
<dbReference type="PANTHER" id="PTHR30087:SF1">
    <property type="entry name" value="HYPOTHETICAL CYTOSOLIC PROTEIN"/>
    <property type="match status" value="1"/>
</dbReference>
<dbReference type="InterPro" id="IPR007553">
    <property type="entry name" value="2-thiour_desulf"/>
</dbReference>
<evidence type="ECO:0000313" key="2">
    <source>
        <dbReference type="Proteomes" id="UP000180088"/>
    </source>
</evidence>
<comment type="caution">
    <text evidence="1">The sequence shown here is derived from an EMBL/GenBank/DDBJ whole genome shotgun (WGS) entry which is preliminary data.</text>
</comment>
<dbReference type="PANTHER" id="PTHR30087">
    <property type="entry name" value="INNER MEMBRANE PROTEIN"/>
    <property type="match status" value="1"/>
</dbReference>
<name>A0A1S1X2M4_9NEIS</name>
<proteinExistence type="predicted"/>
<reference evidence="1 2" key="1">
    <citation type="submission" date="2016-09" db="EMBL/GenBank/DDBJ databases">
        <title>Chromobacterium muskegensis sp. nov., an insecticidal bacterium isolated from Sphagnum bogs.</title>
        <authorList>
            <person name="Sparks M.E."/>
            <person name="Blackburn M.B."/>
            <person name="Gundersen-Rindal D.E."/>
            <person name="Mitchell A."/>
            <person name="Farrar R."/>
            <person name="Kuhar D."/>
        </authorList>
    </citation>
    <scope>NUCLEOTIDE SEQUENCE [LARGE SCALE GENOMIC DNA]</scope>
    <source>
        <strain evidence="1 2">37-2</strain>
    </source>
</reference>
<dbReference type="STRING" id="1903179.BI347_09725"/>
<dbReference type="AlphaFoldDB" id="A0A1S1X2M4"/>
<dbReference type="Proteomes" id="UP000180088">
    <property type="component" value="Unassembled WGS sequence"/>
</dbReference>
<protein>
    <submittedName>
        <fullName evidence="1">Uncharacterized protein</fullName>
    </submittedName>
</protein>
<dbReference type="OrthoDB" id="495783at2"/>
<organism evidence="1 2">
    <name type="scientific">Chromobacterium sphagni</name>
    <dbReference type="NCBI Taxonomy" id="1903179"/>
    <lineage>
        <taxon>Bacteria</taxon>
        <taxon>Pseudomonadati</taxon>
        <taxon>Pseudomonadota</taxon>
        <taxon>Betaproteobacteria</taxon>
        <taxon>Neisseriales</taxon>
        <taxon>Chromobacteriaceae</taxon>
        <taxon>Chromobacterium</taxon>
    </lineage>
</organism>
<dbReference type="Pfam" id="PF04463">
    <property type="entry name" value="2-thiour_desulf"/>
    <property type="match status" value="1"/>
</dbReference>
<sequence>MNKPTLLVSACLLGQPVRYDAQSKPMPEQDWRLLRQQFDLIPACPECLGDLPTPRPAAEIVGDNGAAVLRRQAQVKTAQGLDVSQAFVAGAKMALDIARQHGCHAALLKANSPSCGNRRIYDGEFSATLKDGKGVTASLLDLDGIMVWNEYEIQQLLRQT</sequence>
<evidence type="ECO:0000313" key="1">
    <source>
        <dbReference type="EMBL" id="OHX13757.1"/>
    </source>
</evidence>